<sequence length="285" mass="32909">MGCFLTCFGYSSNRRKRRKSSIRILCEDHPKDSLSSKVRKKVSFNLNVKMYEPIPDDEMADCFSVYNKIERQEQSGEVMDKSRKSSSKLGCEGNLMGSEMVLYPADYRYQNLSGSYDEEDEISLEESDLGDEDEDDYDGDSDEEDSWESKDNEDDVWRTNEFEFIEQFYPRKDNVTRTSLSAERNDNRSEELLNFKRNCSARDRSHYVLPVLNPVADLSQWKVVKAKSVPSSTYLKENMPCQEQQRRLNLMPSCNQLLSGCISNSNTSKPLEQDGEVVSSLSNWL</sequence>
<reference evidence="2" key="2">
    <citation type="submission" date="2022-03" db="EMBL/GenBank/DDBJ databases">
        <title>Draft title - Genomic analysis of global carrot germplasm unveils the trajectory of domestication and the origin of high carotenoid orange carrot.</title>
        <authorList>
            <person name="Iorizzo M."/>
            <person name="Ellison S."/>
            <person name="Senalik D."/>
            <person name="Macko-Podgorni A."/>
            <person name="Grzebelus D."/>
            <person name="Bostan H."/>
            <person name="Rolling W."/>
            <person name="Curaba J."/>
            <person name="Simon P."/>
        </authorList>
    </citation>
    <scope>NUCLEOTIDE SEQUENCE</scope>
    <source>
        <tissue evidence="2">Leaf</tissue>
    </source>
</reference>
<evidence type="ECO:0000256" key="1">
    <source>
        <dbReference type="SAM" id="MobiDB-lite"/>
    </source>
</evidence>
<dbReference type="PANTHER" id="PTHR33318:SF16">
    <property type="entry name" value="FK506-BINDING NUCLEAR-LIKE PROTEIN"/>
    <property type="match status" value="1"/>
</dbReference>
<feature type="region of interest" description="Disordered" evidence="1">
    <location>
        <begin position="116"/>
        <end position="154"/>
    </location>
</feature>
<name>A0AAF1AI05_DAUCS</name>
<feature type="compositionally biased region" description="Acidic residues" evidence="1">
    <location>
        <begin position="116"/>
        <end position="146"/>
    </location>
</feature>
<reference evidence="2" key="1">
    <citation type="journal article" date="2016" name="Nat. Genet.">
        <title>A high-quality carrot genome assembly provides new insights into carotenoid accumulation and asterid genome evolution.</title>
        <authorList>
            <person name="Iorizzo M."/>
            <person name="Ellison S."/>
            <person name="Senalik D."/>
            <person name="Zeng P."/>
            <person name="Satapoomin P."/>
            <person name="Huang J."/>
            <person name="Bowman M."/>
            <person name="Iovene M."/>
            <person name="Sanseverino W."/>
            <person name="Cavagnaro P."/>
            <person name="Yildiz M."/>
            <person name="Macko-Podgorni A."/>
            <person name="Moranska E."/>
            <person name="Grzebelus E."/>
            <person name="Grzebelus D."/>
            <person name="Ashrafi H."/>
            <person name="Zheng Z."/>
            <person name="Cheng S."/>
            <person name="Spooner D."/>
            <person name="Van Deynze A."/>
            <person name="Simon P."/>
        </authorList>
    </citation>
    <scope>NUCLEOTIDE SEQUENCE</scope>
    <source>
        <tissue evidence="2">Leaf</tissue>
    </source>
</reference>
<evidence type="ECO:0000313" key="2">
    <source>
        <dbReference type="EMBL" id="WOG83218.1"/>
    </source>
</evidence>
<accession>A0AAF1AI05</accession>
<proteinExistence type="predicted"/>
<dbReference type="AlphaFoldDB" id="A0AAF1AI05"/>
<dbReference type="PANTHER" id="PTHR33318">
    <property type="entry name" value="ASPARTYL/GLUTAMYL-TRNA(ASN/GLN) AMIDOTRANSFERASE SUBUNIT"/>
    <property type="match status" value="1"/>
</dbReference>
<protein>
    <submittedName>
        <fullName evidence="2">Uncharacterized protein</fullName>
    </submittedName>
</protein>
<organism evidence="2 3">
    <name type="scientific">Daucus carota subsp. sativus</name>
    <name type="common">Carrot</name>
    <dbReference type="NCBI Taxonomy" id="79200"/>
    <lineage>
        <taxon>Eukaryota</taxon>
        <taxon>Viridiplantae</taxon>
        <taxon>Streptophyta</taxon>
        <taxon>Embryophyta</taxon>
        <taxon>Tracheophyta</taxon>
        <taxon>Spermatophyta</taxon>
        <taxon>Magnoliopsida</taxon>
        <taxon>eudicotyledons</taxon>
        <taxon>Gunneridae</taxon>
        <taxon>Pentapetalae</taxon>
        <taxon>asterids</taxon>
        <taxon>campanulids</taxon>
        <taxon>Apiales</taxon>
        <taxon>Apiaceae</taxon>
        <taxon>Apioideae</taxon>
        <taxon>Scandiceae</taxon>
        <taxon>Daucinae</taxon>
        <taxon>Daucus</taxon>
        <taxon>Daucus sect. Daucus</taxon>
    </lineage>
</organism>
<keyword evidence="3" id="KW-1185">Reference proteome</keyword>
<dbReference type="Proteomes" id="UP000077755">
    <property type="component" value="Chromosome 1"/>
</dbReference>
<gene>
    <name evidence="2" type="ORF">DCAR_0102392</name>
</gene>
<dbReference type="EMBL" id="CP093343">
    <property type="protein sequence ID" value="WOG83218.1"/>
    <property type="molecule type" value="Genomic_DNA"/>
</dbReference>
<dbReference type="GO" id="GO:0007142">
    <property type="term" value="P:male meiosis II"/>
    <property type="evidence" value="ECO:0007669"/>
    <property type="project" value="InterPro"/>
</dbReference>
<dbReference type="InterPro" id="IPR039300">
    <property type="entry name" value="JASON"/>
</dbReference>
<evidence type="ECO:0000313" key="3">
    <source>
        <dbReference type="Proteomes" id="UP000077755"/>
    </source>
</evidence>